<reference evidence="3" key="2">
    <citation type="journal article" date="2008" name="Nucleic Acids Res.">
        <title>The rice annotation project database (RAP-DB): 2008 update.</title>
        <authorList>
            <consortium name="The rice annotation project (RAP)"/>
        </authorList>
    </citation>
    <scope>GENOME REANNOTATION</scope>
    <source>
        <strain evidence="3">cv. Nipponbare</strain>
    </source>
</reference>
<evidence type="ECO:0000313" key="2">
    <source>
        <dbReference type="EMBL" id="BAH93445.1"/>
    </source>
</evidence>
<feature type="compositionally biased region" description="Pro residues" evidence="1">
    <location>
        <begin position="28"/>
        <end position="37"/>
    </location>
</feature>
<dbReference type="Proteomes" id="UP000000763">
    <property type="component" value="Chromosome 6"/>
</dbReference>
<dbReference type="EMBL" id="AP008212">
    <property type="protein sequence ID" value="BAH93445.1"/>
    <property type="molecule type" value="Genomic_DNA"/>
</dbReference>
<evidence type="ECO:0000256" key="1">
    <source>
        <dbReference type="SAM" id="MobiDB-lite"/>
    </source>
</evidence>
<proteinExistence type="predicted"/>
<feature type="region of interest" description="Disordered" evidence="1">
    <location>
        <begin position="16"/>
        <end position="62"/>
    </location>
</feature>
<gene>
    <name evidence="2" type="ordered locus">Os06g0282900</name>
</gene>
<dbReference type="AlphaFoldDB" id="C7J3M3"/>
<feature type="compositionally biased region" description="Basic residues" evidence="1">
    <location>
        <begin position="46"/>
        <end position="62"/>
    </location>
</feature>
<sequence>LPLPATTLLGCVLLGNTRGRRRRHPPVTGAPPPPSPSPFSSLGSLWKRRRRDGRKKKRKRKEKNLPDRVYFILDGNLWYFKHRIIRLPISDLFALEQESIWISSC</sequence>
<dbReference type="KEGG" id="dosa:Os06g0282900"/>
<name>C7J3M3_ORYSJ</name>
<reference evidence="2 3" key="1">
    <citation type="journal article" date="2005" name="Nature">
        <title>The map-based sequence of the rice genome.</title>
        <authorList>
            <consortium name="International rice genome sequencing project (IRGSP)"/>
            <person name="Matsumoto T."/>
            <person name="Wu J."/>
            <person name="Kanamori H."/>
            <person name="Katayose Y."/>
            <person name="Fujisawa M."/>
            <person name="Namiki N."/>
            <person name="Mizuno H."/>
            <person name="Yamamoto K."/>
            <person name="Antonio B.A."/>
            <person name="Baba T."/>
            <person name="Sakata K."/>
            <person name="Nagamura Y."/>
            <person name="Aoki H."/>
            <person name="Arikawa K."/>
            <person name="Arita K."/>
            <person name="Bito T."/>
            <person name="Chiden Y."/>
            <person name="Fujitsuka N."/>
            <person name="Fukunaka R."/>
            <person name="Hamada M."/>
            <person name="Harada C."/>
            <person name="Hayashi A."/>
            <person name="Hijishita S."/>
            <person name="Honda M."/>
            <person name="Hosokawa S."/>
            <person name="Ichikawa Y."/>
            <person name="Idonuma A."/>
            <person name="Iijima M."/>
            <person name="Ikeda M."/>
            <person name="Ikeno M."/>
            <person name="Ito K."/>
            <person name="Ito S."/>
            <person name="Ito T."/>
            <person name="Ito Y."/>
            <person name="Ito Y."/>
            <person name="Iwabuchi A."/>
            <person name="Kamiya K."/>
            <person name="Karasawa W."/>
            <person name="Kurita K."/>
            <person name="Katagiri S."/>
            <person name="Kikuta A."/>
            <person name="Kobayashi H."/>
            <person name="Kobayashi N."/>
            <person name="Machita K."/>
            <person name="Maehara T."/>
            <person name="Masukawa M."/>
            <person name="Mizubayashi T."/>
            <person name="Mukai Y."/>
            <person name="Nagasaki H."/>
            <person name="Nagata Y."/>
            <person name="Naito S."/>
            <person name="Nakashima M."/>
            <person name="Nakama Y."/>
            <person name="Nakamichi Y."/>
            <person name="Nakamura M."/>
            <person name="Meguro A."/>
            <person name="Negishi M."/>
            <person name="Ohta I."/>
            <person name="Ohta T."/>
            <person name="Okamoto M."/>
            <person name="Ono N."/>
            <person name="Saji S."/>
            <person name="Sakaguchi M."/>
            <person name="Sakai K."/>
            <person name="Shibata M."/>
            <person name="Shimokawa T."/>
            <person name="Song J."/>
            <person name="Takazaki Y."/>
            <person name="Terasawa K."/>
            <person name="Tsugane M."/>
            <person name="Tsuji K."/>
            <person name="Ueda S."/>
            <person name="Waki K."/>
            <person name="Yamagata H."/>
            <person name="Yamamoto M."/>
            <person name="Yamamoto S."/>
            <person name="Yamane H."/>
            <person name="Yoshiki S."/>
            <person name="Yoshihara R."/>
            <person name="Yukawa K."/>
            <person name="Zhong H."/>
            <person name="Yano M."/>
            <person name="Yuan Q."/>
            <person name="Ouyang S."/>
            <person name="Liu J."/>
            <person name="Jones K.M."/>
            <person name="Gansberger K."/>
            <person name="Moffat K."/>
            <person name="Hill J."/>
            <person name="Bera J."/>
            <person name="Fadrosh D."/>
            <person name="Jin S."/>
            <person name="Johri S."/>
            <person name="Kim M."/>
            <person name="Overton L."/>
            <person name="Reardon M."/>
            <person name="Tsitrin T."/>
            <person name="Vuong H."/>
            <person name="Weaver B."/>
            <person name="Ciecko A."/>
            <person name="Tallon L."/>
            <person name="Jackson J."/>
            <person name="Pai G."/>
            <person name="Aken S.V."/>
            <person name="Utterback T."/>
            <person name="Reidmuller S."/>
            <person name="Feldblyum T."/>
            <person name="Hsiao J."/>
            <person name="Zismann V."/>
            <person name="Iobst S."/>
            <person name="de Vazeille A.R."/>
            <person name="Buell C.R."/>
            <person name="Ying K."/>
            <person name="Li Y."/>
            <person name="Lu T."/>
            <person name="Huang Y."/>
            <person name="Zhao Q."/>
            <person name="Feng Q."/>
            <person name="Zhang L."/>
            <person name="Zhu J."/>
            <person name="Weng Q."/>
            <person name="Mu J."/>
            <person name="Lu Y."/>
            <person name="Fan D."/>
            <person name="Liu Y."/>
            <person name="Guan J."/>
            <person name="Zhang Y."/>
            <person name="Yu S."/>
            <person name="Liu X."/>
            <person name="Zhang Y."/>
            <person name="Hong G."/>
            <person name="Han B."/>
            <person name="Choisne N."/>
            <person name="Demange N."/>
            <person name="Orjeda G."/>
            <person name="Samain S."/>
            <person name="Cattolico L."/>
            <person name="Pelletier E."/>
            <person name="Couloux A."/>
            <person name="Segurens B."/>
            <person name="Wincker P."/>
            <person name="D'Hont A."/>
            <person name="Scarpelli C."/>
            <person name="Weissenbach J."/>
            <person name="Salanoubat M."/>
            <person name="Quetier F."/>
            <person name="Yu Y."/>
            <person name="Kim H.R."/>
            <person name="Rambo T."/>
            <person name="Currie J."/>
            <person name="Collura K."/>
            <person name="Luo M."/>
            <person name="Yang T."/>
            <person name="Ammiraju J.S.S."/>
            <person name="Engler F."/>
            <person name="Soderlund C."/>
            <person name="Wing R.A."/>
            <person name="Palmer L.E."/>
            <person name="de la Bastide M."/>
            <person name="Spiegel L."/>
            <person name="Nascimento L."/>
            <person name="Zutavern T."/>
            <person name="O'Shaughnessy A."/>
            <person name="Dike S."/>
            <person name="Dedhia N."/>
            <person name="Preston R."/>
            <person name="Balija V."/>
            <person name="McCombie W.R."/>
            <person name="Chow T."/>
            <person name="Chen H."/>
            <person name="Chung M."/>
            <person name="Chen C."/>
            <person name="Shaw J."/>
            <person name="Wu H."/>
            <person name="Hsiao K."/>
            <person name="Chao Y."/>
            <person name="Chu M."/>
            <person name="Cheng C."/>
            <person name="Hour A."/>
            <person name="Lee P."/>
            <person name="Lin S."/>
            <person name="Lin Y."/>
            <person name="Liou J."/>
            <person name="Liu S."/>
            <person name="Hsing Y."/>
            <person name="Raghuvanshi S."/>
            <person name="Mohanty A."/>
            <person name="Bharti A.K."/>
            <person name="Gaur A."/>
            <person name="Gupta V."/>
            <person name="Kumar D."/>
            <person name="Ravi V."/>
            <person name="Vij S."/>
            <person name="Kapur A."/>
            <person name="Khurana P."/>
            <person name="Khurana P."/>
            <person name="Khurana J.P."/>
            <person name="Tyagi A.K."/>
            <person name="Gaikwad K."/>
            <person name="Singh A."/>
            <person name="Dalal V."/>
            <person name="Srivastava S."/>
            <person name="Dixit A."/>
            <person name="Pal A.K."/>
            <person name="Ghazi I.A."/>
            <person name="Yadav M."/>
            <person name="Pandit A."/>
            <person name="Bhargava A."/>
            <person name="Sureshbabu K."/>
            <person name="Batra K."/>
            <person name="Sharma T.R."/>
            <person name="Mohapatra T."/>
            <person name="Singh N.K."/>
            <person name="Messing J."/>
            <person name="Nelson A.B."/>
            <person name="Fuks G."/>
            <person name="Kavchok S."/>
            <person name="Keizer G."/>
            <person name="Linton E."/>
            <person name="Llaca V."/>
            <person name="Song R."/>
            <person name="Tanyolac B."/>
            <person name="Young S."/>
            <person name="Ho-Il K."/>
            <person name="Hahn J.H."/>
            <person name="Sangsakoo G."/>
            <person name="Vanavichit A."/>
            <person name="de Mattos Luiz.A.T."/>
            <person name="Zimmer P.D."/>
            <person name="Malone G."/>
            <person name="Dellagostin O."/>
            <person name="de Oliveira A.C."/>
            <person name="Bevan M."/>
            <person name="Bancroft I."/>
            <person name="Minx P."/>
            <person name="Cordum H."/>
            <person name="Wilson R."/>
            <person name="Cheng Z."/>
            <person name="Jin W."/>
            <person name="Jiang J."/>
            <person name="Leong S.A."/>
            <person name="Iwama H."/>
            <person name="Gojobori T."/>
            <person name="Itoh T."/>
            <person name="Niimura Y."/>
            <person name="Fujii Y."/>
            <person name="Habara T."/>
            <person name="Sakai H."/>
            <person name="Sato Y."/>
            <person name="Wilson G."/>
            <person name="Kumar K."/>
            <person name="McCouch S."/>
            <person name="Juretic N."/>
            <person name="Hoen D."/>
            <person name="Wright S."/>
            <person name="Bruskiewich R."/>
            <person name="Bureau T."/>
            <person name="Miyao A."/>
            <person name="Hirochika H."/>
            <person name="Nishikawa T."/>
            <person name="Kadowaki K."/>
            <person name="Sugiura M."/>
            <person name="Burr B."/>
            <person name="Sasaki T."/>
        </authorList>
    </citation>
    <scope>NUCLEOTIDE SEQUENCE [LARGE SCALE GENOMIC DNA]</scope>
    <source>
        <strain evidence="3">cv. Nipponbare</strain>
    </source>
</reference>
<organism evidence="2 3">
    <name type="scientific">Oryza sativa subsp. japonica</name>
    <name type="common">Rice</name>
    <dbReference type="NCBI Taxonomy" id="39947"/>
    <lineage>
        <taxon>Eukaryota</taxon>
        <taxon>Viridiplantae</taxon>
        <taxon>Streptophyta</taxon>
        <taxon>Embryophyta</taxon>
        <taxon>Tracheophyta</taxon>
        <taxon>Spermatophyta</taxon>
        <taxon>Magnoliopsida</taxon>
        <taxon>Liliopsida</taxon>
        <taxon>Poales</taxon>
        <taxon>Poaceae</taxon>
        <taxon>BOP clade</taxon>
        <taxon>Oryzoideae</taxon>
        <taxon>Oryzeae</taxon>
        <taxon>Oryzinae</taxon>
        <taxon>Oryza</taxon>
        <taxon>Oryza sativa</taxon>
    </lineage>
</organism>
<accession>C7J3M3</accession>
<protein>
    <submittedName>
        <fullName evidence="2">Os06g0282900 protein</fullName>
    </submittedName>
</protein>
<feature type="non-terminal residue" evidence="2">
    <location>
        <position position="1"/>
    </location>
</feature>
<evidence type="ECO:0000313" key="3">
    <source>
        <dbReference type="Proteomes" id="UP000000763"/>
    </source>
</evidence>